<proteinExistence type="predicted"/>
<dbReference type="GO" id="GO:0016787">
    <property type="term" value="F:hydrolase activity"/>
    <property type="evidence" value="ECO:0007669"/>
    <property type="project" value="InterPro"/>
</dbReference>
<name>A0A6L5XEF2_9BACT</name>
<dbReference type="AlphaFoldDB" id="A0A6L5XEF2"/>
<dbReference type="RefSeq" id="WP_154327738.1">
    <property type="nucleotide sequence ID" value="NZ_CP045696.1"/>
</dbReference>
<keyword evidence="5" id="KW-0378">Hydrolase</keyword>
<evidence type="ECO:0000256" key="1">
    <source>
        <dbReference type="PIRSR" id="PIRSR640255-1"/>
    </source>
</evidence>
<keyword evidence="5" id="KW-0540">Nuclease</keyword>
<feature type="domain" description="ENPP1-3/EXOG-like endonuclease/phosphodiesterase" evidence="3">
    <location>
        <begin position="75"/>
        <end position="266"/>
    </location>
</feature>
<keyword evidence="6" id="KW-1185">Reference proteome</keyword>
<dbReference type="SMART" id="SM00477">
    <property type="entry name" value="NUC"/>
    <property type="match status" value="1"/>
</dbReference>
<evidence type="ECO:0000313" key="6">
    <source>
        <dbReference type="Proteomes" id="UP000483362"/>
    </source>
</evidence>
<dbReference type="SUPFAM" id="SSF54060">
    <property type="entry name" value="His-Me finger endonucleases"/>
    <property type="match status" value="1"/>
</dbReference>
<dbReference type="Pfam" id="PF01223">
    <property type="entry name" value="Endonuclease_NS"/>
    <property type="match status" value="1"/>
</dbReference>
<organism evidence="5 6">
    <name type="scientific">Sodaliphilus pleomorphus</name>
    <dbReference type="NCBI Taxonomy" id="2606626"/>
    <lineage>
        <taxon>Bacteria</taxon>
        <taxon>Pseudomonadati</taxon>
        <taxon>Bacteroidota</taxon>
        <taxon>Bacteroidia</taxon>
        <taxon>Bacteroidales</taxon>
        <taxon>Muribaculaceae</taxon>
        <taxon>Sodaliphilus</taxon>
    </lineage>
</organism>
<dbReference type="InterPro" id="IPR044929">
    <property type="entry name" value="DNA/RNA_non-sp_Endonuclease_sf"/>
</dbReference>
<evidence type="ECO:0000259" key="4">
    <source>
        <dbReference type="SMART" id="SM00892"/>
    </source>
</evidence>
<accession>A0A6L5XEF2</accession>
<dbReference type="InterPro" id="IPR020821">
    <property type="entry name" value="ENPP1-3/EXOG-like_nuc-like"/>
</dbReference>
<dbReference type="InterPro" id="IPR001604">
    <property type="entry name" value="Endo_G_ENPP1-like_dom"/>
</dbReference>
<dbReference type="InterPro" id="IPR044925">
    <property type="entry name" value="His-Me_finger_sf"/>
</dbReference>
<dbReference type="Proteomes" id="UP000483362">
    <property type="component" value="Unassembled WGS sequence"/>
</dbReference>
<keyword evidence="2" id="KW-0479">Metal-binding</keyword>
<feature type="binding site" evidence="2">
    <location>
        <position position="166"/>
    </location>
    <ligand>
        <name>Mg(2+)</name>
        <dbReference type="ChEBI" id="CHEBI:18420"/>
        <note>catalytic</note>
    </ligand>
</feature>
<feature type="active site" description="Proton acceptor" evidence="1">
    <location>
        <position position="135"/>
    </location>
</feature>
<protein>
    <submittedName>
        <fullName evidence="5">DNA/RNA non-specific endonuclease</fullName>
    </submittedName>
</protein>
<gene>
    <name evidence="5" type="ORF">FYJ29_07795</name>
</gene>
<dbReference type="EMBL" id="VULT01000011">
    <property type="protein sequence ID" value="MSS17656.1"/>
    <property type="molecule type" value="Genomic_DNA"/>
</dbReference>
<dbReference type="PANTHER" id="PTHR13966">
    <property type="entry name" value="ENDONUCLEASE RELATED"/>
    <property type="match status" value="1"/>
</dbReference>
<evidence type="ECO:0000313" key="5">
    <source>
        <dbReference type="EMBL" id="MSS17656.1"/>
    </source>
</evidence>
<dbReference type="GO" id="GO:0003676">
    <property type="term" value="F:nucleic acid binding"/>
    <property type="evidence" value="ECO:0007669"/>
    <property type="project" value="InterPro"/>
</dbReference>
<evidence type="ECO:0000256" key="2">
    <source>
        <dbReference type="PIRSR" id="PIRSR640255-2"/>
    </source>
</evidence>
<comment type="caution">
    <text evidence="5">The sequence shown here is derived from an EMBL/GenBank/DDBJ whole genome shotgun (WGS) entry which is preliminary data.</text>
</comment>
<feature type="domain" description="DNA/RNA non-specific endonuclease/pyrophosphatase/phosphodiesterase" evidence="4">
    <location>
        <begin position="74"/>
        <end position="266"/>
    </location>
</feature>
<dbReference type="PANTHER" id="PTHR13966:SF5">
    <property type="entry name" value="ENDONUCLEASE G, MITOCHONDRIAL"/>
    <property type="match status" value="1"/>
</dbReference>
<dbReference type="SMART" id="SM00892">
    <property type="entry name" value="Endonuclease_NS"/>
    <property type="match status" value="1"/>
</dbReference>
<dbReference type="InterPro" id="IPR040255">
    <property type="entry name" value="Non-specific_endonuclease"/>
</dbReference>
<evidence type="ECO:0000259" key="3">
    <source>
        <dbReference type="SMART" id="SM00477"/>
    </source>
</evidence>
<reference evidence="5 6" key="1">
    <citation type="submission" date="2019-08" db="EMBL/GenBank/DDBJ databases">
        <title>In-depth cultivation of the pig gut microbiome towards novel bacterial diversity and tailored functional studies.</title>
        <authorList>
            <person name="Wylensek D."/>
            <person name="Hitch T.C.A."/>
            <person name="Clavel T."/>
        </authorList>
    </citation>
    <scope>NUCLEOTIDE SEQUENCE [LARGE SCALE GENOMIC DNA]</scope>
    <source>
        <strain evidence="5 6">Oil-RF-744-WCA-WT-10</strain>
    </source>
</reference>
<keyword evidence="5" id="KW-0255">Endonuclease</keyword>
<sequence length="282" mass="31786">MARRKKRRDAKWMYARRLLLVGSWVLLLVVILGAVLRWGVTGARRSLEIERGARLRDSLEVVKLPDHTPSQVLRYDGFTIYFNKKWHVPNCAVYELTRHEAQGSLPRTGSFVTDSAVAGCARPWDYTLSGYERGHIVPAGDMRWSRRAMAASFVMTNVCPQAKALNQGGWSKLEDKVRSWAVRDSALIVVAGPVLTPGMATIGPRHVAVPKHFFKVVLAPYARPMRAIGFIYPNARASRPLSHYAVSVDRVESVTGYDFFSALPHDVEREVESRASLDQWLR</sequence>
<dbReference type="Gene3D" id="3.40.570.10">
    <property type="entry name" value="Extracellular Endonuclease, subunit A"/>
    <property type="match status" value="1"/>
</dbReference>
<dbReference type="GO" id="GO:0046872">
    <property type="term" value="F:metal ion binding"/>
    <property type="evidence" value="ECO:0007669"/>
    <property type="project" value="UniProtKB-KW"/>
</dbReference>
<dbReference type="GO" id="GO:0004519">
    <property type="term" value="F:endonuclease activity"/>
    <property type="evidence" value="ECO:0007669"/>
    <property type="project" value="UniProtKB-KW"/>
</dbReference>